<accession>A0ABV8HIJ0</accession>
<keyword evidence="1" id="KW-0805">Transcription regulation</keyword>
<keyword evidence="2" id="KW-0238">DNA-binding</keyword>
<gene>
    <name evidence="5" type="ORF">ACFO3J_01155</name>
</gene>
<dbReference type="Proteomes" id="UP001595765">
    <property type="component" value="Unassembled WGS sequence"/>
</dbReference>
<evidence type="ECO:0000259" key="4">
    <source>
        <dbReference type="PROSITE" id="PS50995"/>
    </source>
</evidence>
<proteinExistence type="predicted"/>
<dbReference type="Pfam" id="PF01047">
    <property type="entry name" value="MarR"/>
    <property type="match status" value="1"/>
</dbReference>
<dbReference type="Gene3D" id="1.10.10.10">
    <property type="entry name" value="Winged helix-like DNA-binding domain superfamily/Winged helix DNA-binding domain"/>
    <property type="match status" value="1"/>
</dbReference>
<dbReference type="PROSITE" id="PS01117">
    <property type="entry name" value="HTH_MARR_1"/>
    <property type="match status" value="1"/>
</dbReference>
<dbReference type="RefSeq" id="WP_386424953.1">
    <property type="nucleotide sequence ID" value="NZ_JBHSBB010000001.1"/>
</dbReference>
<evidence type="ECO:0000313" key="6">
    <source>
        <dbReference type="Proteomes" id="UP001595765"/>
    </source>
</evidence>
<evidence type="ECO:0000313" key="5">
    <source>
        <dbReference type="EMBL" id="MFC4030074.1"/>
    </source>
</evidence>
<dbReference type="InterPro" id="IPR000835">
    <property type="entry name" value="HTH_MarR-typ"/>
</dbReference>
<feature type="domain" description="HTH marR-type" evidence="4">
    <location>
        <begin position="33"/>
        <end position="163"/>
    </location>
</feature>
<dbReference type="PANTHER" id="PTHR33164:SF57">
    <property type="entry name" value="MARR-FAMILY TRANSCRIPTIONAL REGULATOR"/>
    <property type="match status" value="1"/>
</dbReference>
<dbReference type="PANTHER" id="PTHR33164">
    <property type="entry name" value="TRANSCRIPTIONAL REGULATOR, MARR FAMILY"/>
    <property type="match status" value="1"/>
</dbReference>
<evidence type="ECO:0000256" key="1">
    <source>
        <dbReference type="ARBA" id="ARBA00023015"/>
    </source>
</evidence>
<dbReference type="SUPFAM" id="SSF46785">
    <property type="entry name" value="Winged helix' DNA-binding domain"/>
    <property type="match status" value="1"/>
</dbReference>
<dbReference type="InterPro" id="IPR023187">
    <property type="entry name" value="Tscrpt_reg_MarR-type_CS"/>
</dbReference>
<evidence type="ECO:0000256" key="2">
    <source>
        <dbReference type="ARBA" id="ARBA00023125"/>
    </source>
</evidence>
<dbReference type="InterPro" id="IPR036390">
    <property type="entry name" value="WH_DNA-bd_sf"/>
</dbReference>
<organism evidence="5 6">
    <name type="scientific">Streptomyces polygonati</name>
    <dbReference type="NCBI Taxonomy" id="1617087"/>
    <lineage>
        <taxon>Bacteria</taxon>
        <taxon>Bacillati</taxon>
        <taxon>Actinomycetota</taxon>
        <taxon>Actinomycetes</taxon>
        <taxon>Kitasatosporales</taxon>
        <taxon>Streptomycetaceae</taxon>
        <taxon>Streptomyces</taxon>
    </lineage>
</organism>
<name>A0ABV8HIJ0_9ACTN</name>
<dbReference type="EMBL" id="JBHSBB010000001">
    <property type="protein sequence ID" value="MFC4030074.1"/>
    <property type="molecule type" value="Genomic_DNA"/>
</dbReference>
<dbReference type="SMART" id="SM00347">
    <property type="entry name" value="HTH_MARR"/>
    <property type="match status" value="1"/>
</dbReference>
<reference evidence="6" key="1">
    <citation type="journal article" date="2019" name="Int. J. Syst. Evol. Microbiol.">
        <title>The Global Catalogue of Microorganisms (GCM) 10K type strain sequencing project: providing services to taxonomists for standard genome sequencing and annotation.</title>
        <authorList>
            <consortium name="The Broad Institute Genomics Platform"/>
            <consortium name="The Broad Institute Genome Sequencing Center for Infectious Disease"/>
            <person name="Wu L."/>
            <person name="Ma J."/>
        </authorList>
    </citation>
    <scope>NUCLEOTIDE SEQUENCE [LARGE SCALE GENOMIC DNA]</scope>
    <source>
        <strain evidence="6">CGMCC 4.7237</strain>
    </source>
</reference>
<keyword evidence="3" id="KW-0804">Transcription</keyword>
<evidence type="ECO:0000256" key="3">
    <source>
        <dbReference type="ARBA" id="ARBA00023163"/>
    </source>
</evidence>
<keyword evidence="6" id="KW-1185">Reference proteome</keyword>
<dbReference type="InterPro" id="IPR039422">
    <property type="entry name" value="MarR/SlyA-like"/>
</dbReference>
<dbReference type="InterPro" id="IPR036388">
    <property type="entry name" value="WH-like_DNA-bd_sf"/>
</dbReference>
<sequence>MTDQAGAAPLAGQGEEAFRAEADGRGAGVASVADSVIDLLRTVRRSKARMLATASDDIDSATQMVLRTAAIEGPMRASALAASVQSDLSTVSRQVAGLVARGLLERRADPVDGRASLLVVTDAGQAMIDERERARITFFEQVLSGWSPEERGQFARLLERFTAAYDTTHTHWMTGAARHSARTGDPEEGSTE</sequence>
<comment type="caution">
    <text evidence="5">The sequence shown here is derived from an EMBL/GenBank/DDBJ whole genome shotgun (WGS) entry which is preliminary data.</text>
</comment>
<dbReference type="PRINTS" id="PR00598">
    <property type="entry name" value="HTHMARR"/>
</dbReference>
<dbReference type="PROSITE" id="PS50995">
    <property type="entry name" value="HTH_MARR_2"/>
    <property type="match status" value="1"/>
</dbReference>
<protein>
    <submittedName>
        <fullName evidence="5">MarR family winged helix-turn-helix transcriptional regulator</fullName>
    </submittedName>
</protein>